<evidence type="ECO:0000313" key="4">
    <source>
        <dbReference type="Proteomes" id="UP000029629"/>
    </source>
</evidence>
<dbReference type="SUPFAM" id="SSF52540">
    <property type="entry name" value="P-loop containing nucleoside triphosphate hydrolases"/>
    <property type="match status" value="1"/>
</dbReference>
<dbReference type="Gene3D" id="3.40.50.300">
    <property type="entry name" value="P-loop containing nucleotide triphosphate hydrolases"/>
    <property type="match status" value="2"/>
</dbReference>
<dbReference type="EMBL" id="JRNI01000008">
    <property type="protein sequence ID" value="KGF32048.1"/>
    <property type="molecule type" value="Genomic_DNA"/>
</dbReference>
<dbReference type="PANTHER" id="PTHR32114:SF2">
    <property type="entry name" value="ABC TRANSPORTER ABCH.3"/>
    <property type="match status" value="1"/>
</dbReference>
<feature type="coiled-coil region" evidence="1">
    <location>
        <begin position="742"/>
        <end position="797"/>
    </location>
</feature>
<feature type="coiled-coil region" evidence="1">
    <location>
        <begin position="566"/>
        <end position="600"/>
    </location>
</feature>
<dbReference type="Pfam" id="PF13558">
    <property type="entry name" value="SbcC_Walker_B"/>
    <property type="match status" value="1"/>
</dbReference>
<dbReference type="RefSeq" id="WP_036557420.1">
    <property type="nucleotide sequence ID" value="NZ_JRNI01000008.1"/>
</dbReference>
<evidence type="ECO:0000313" key="3">
    <source>
        <dbReference type="EMBL" id="KGF32048.1"/>
    </source>
</evidence>
<reference evidence="3 4" key="1">
    <citation type="submission" date="2014-07" db="EMBL/GenBank/DDBJ databases">
        <authorList>
            <person name="McCorrison J."/>
            <person name="Sanka R."/>
            <person name="Torralba M."/>
            <person name="Gillis M."/>
            <person name="Haft D.H."/>
            <person name="Methe B."/>
            <person name="Sutton G."/>
            <person name="Nelson K.E."/>
        </authorList>
    </citation>
    <scope>NUCLEOTIDE SEQUENCE [LARGE SCALE GENOMIC DNA]</scope>
    <source>
        <strain evidence="3 4">DNF00040</strain>
    </source>
</reference>
<feature type="domain" description="Rad50/SbcC-type AAA" evidence="2">
    <location>
        <begin position="6"/>
        <end position="238"/>
    </location>
</feature>
<dbReference type="InterPro" id="IPR038729">
    <property type="entry name" value="Rad50/SbcC_AAA"/>
</dbReference>
<feature type="coiled-coil region" evidence="1">
    <location>
        <begin position="320"/>
        <end position="406"/>
    </location>
</feature>
<dbReference type="AlphaFoldDB" id="A0A095ZBL2"/>
<dbReference type="InterPro" id="IPR027417">
    <property type="entry name" value="P-loop_NTPase"/>
</dbReference>
<dbReference type="GO" id="GO:0006302">
    <property type="term" value="P:double-strand break repair"/>
    <property type="evidence" value="ECO:0007669"/>
    <property type="project" value="InterPro"/>
</dbReference>
<keyword evidence="1" id="KW-0175">Coiled coil</keyword>
<feature type="coiled-coil region" evidence="1">
    <location>
        <begin position="218"/>
        <end position="252"/>
    </location>
</feature>
<organism evidence="3 4">
    <name type="scientific">Oligella urethralis DNF00040</name>
    <dbReference type="NCBI Taxonomy" id="1401065"/>
    <lineage>
        <taxon>Bacteria</taxon>
        <taxon>Pseudomonadati</taxon>
        <taxon>Pseudomonadota</taxon>
        <taxon>Betaproteobacteria</taxon>
        <taxon>Burkholderiales</taxon>
        <taxon>Alcaligenaceae</taxon>
        <taxon>Oligella</taxon>
    </lineage>
</organism>
<keyword evidence="4" id="KW-1185">Reference proteome</keyword>
<name>A0A095ZBL2_9BURK</name>
<dbReference type="GO" id="GO:0016887">
    <property type="term" value="F:ATP hydrolysis activity"/>
    <property type="evidence" value="ECO:0007669"/>
    <property type="project" value="InterPro"/>
</dbReference>
<evidence type="ECO:0000256" key="1">
    <source>
        <dbReference type="SAM" id="Coils"/>
    </source>
</evidence>
<dbReference type="Pfam" id="PF13476">
    <property type="entry name" value="AAA_23"/>
    <property type="match status" value="1"/>
</dbReference>
<dbReference type="PANTHER" id="PTHR32114">
    <property type="entry name" value="ABC TRANSPORTER ABCH.3"/>
    <property type="match status" value="1"/>
</dbReference>
<dbReference type="Proteomes" id="UP000029629">
    <property type="component" value="Unassembled WGS sequence"/>
</dbReference>
<feature type="coiled-coil region" evidence="1">
    <location>
        <begin position="436"/>
        <end position="463"/>
    </location>
</feature>
<dbReference type="eggNOG" id="COG0419">
    <property type="taxonomic scope" value="Bacteria"/>
</dbReference>
<dbReference type="OrthoDB" id="9795626at2"/>
<sequence length="1090" mass="122989">MKLLELRFKNLNSLEGEWLIDFSHAAYEQNGIFAIAGPTGAGKTTLLDAICLALYGRTPRLDSFSKSHNEIMSRQHAECFAELKFQIGQRTYSAAWSQRRARNRVDGNLQQIQRELFDVDSGKLLSSRMAEINQLTADITGLDFERFTRTMLLAQGRFADFLHAKEEERSPILEQITGTRIYSDISIKVHEIKTQEEKKLALLSAGLEGITPLSEDEVSALQASLQQLNYKLQQLNQQQQALRELIQWWEESAKTKQTEEELQRSLRENRAEAASFAPKAAMLALANKSLALIKDYTVLTGLRTTLKNNQDSLQQLAPKLSEATTKRNQTQAAYQKAQALHTQQGELLEQQSQHFKAVRTLDAEIKQQRLLLQNEERNLQQKQAHLKGTEKQLQLEQESYQNLQQSIRCAYQDFEAKGYALVQDPLSADSDELLDRLSHQREILNLKNRSEQLTQELRILETLSELFKNYHHQSAENHRTRQSLEALNESLLSLQTVATQHQKQLQVAEAQLAQAEAEHKLALVQQSLEQHRQDLVDGTPCPLCGALEHPWAEHDSANPAHTQQQLTQAKQAYKTAQETVNHQQQQITQQVADIRALEQRLSDGLTAQQAHLDHLSAKASSLSDLNGDKQSWLHLTDINATADTLGLSEQALSSQKEQQQQQLKQLHTELSDREKMQHRAQEQRIELTQLKVSMSSLQSQLTNHQTSIASSEENLKGIQLTLDASKQSRYALFADHDPDAAEAQLKQKLAQLEQQLSLNRTAKDEAAIHFTQLEQQLENLKHAVHTVSAELNTANNSFQAKLNNSAFADETAFVDACLNETERLNLEHEQRRINERNHLLTEQLKQTTAKLAELAAQQPDAPKELALCKAEWEQVEAQKAELNSMRGRDNEKLRSHFNAVERLAEQKAQIEAQEVITQRWRLLHELIGSADGKKYRNFAQSLTFEFVLHYANQQLAQMSDRYSLCLDPEPGSKLELYVADHYQGGELRSIKNLSGGESFIVSLALALGLSQMVGGKMQLESLFLDEGFGTLDEDSLDIALSSLANLQRGGKTIGIISHVAALKERIATQIQVIPMSGGRSRLEGPGIRAL</sequence>
<comment type="caution">
    <text evidence="3">The sequence shown here is derived from an EMBL/GenBank/DDBJ whole genome shotgun (WGS) entry which is preliminary data.</text>
</comment>
<feature type="coiled-coil region" evidence="1">
    <location>
        <begin position="649"/>
        <end position="714"/>
    </location>
</feature>
<proteinExistence type="predicted"/>
<feature type="coiled-coil region" evidence="1">
    <location>
        <begin position="498"/>
        <end position="534"/>
    </location>
</feature>
<evidence type="ECO:0000259" key="2">
    <source>
        <dbReference type="Pfam" id="PF13476"/>
    </source>
</evidence>
<accession>A0A095ZBL2</accession>
<gene>
    <name evidence="3" type="ORF">HMPREF2130_01560</name>
</gene>
<protein>
    <recommendedName>
        <fullName evidence="2">Rad50/SbcC-type AAA domain-containing protein</fullName>
    </recommendedName>
</protein>